<dbReference type="Proteomes" id="UP000182894">
    <property type="component" value="Unassembled WGS sequence"/>
</dbReference>
<dbReference type="InterPro" id="IPR002878">
    <property type="entry name" value="ChsH2_C"/>
</dbReference>
<gene>
    <name evidence="3" type="ORF">SAMN05216605_102444</name>
</gene>
<sequence>MPRKLPALNADNRAFWQGGKDGQLLIHHCDACRRFFHPPSPICPRCASFDVKPRGVSGKGSVASFTVNHQQWTPELDTPFVVAIIELIEQPGLRFLSNVIGCDPLSVSIGMRVHVTFDNVEDVWLPLFEKDQ</sequence>
<dbReference type="Pfam" id="PF12172">
    <property type="entry name" value="zf-ChsH2"/>
    <property type="match status" value="1"/>
</dbReference>
<protein>
    <submittedName>
        <fullName evidence="3">Uncharacterized OB-fold protein, contains Zn-ribbon domain</fullName>
    </submittedName>
</protein>
<dbReference type="OrthoDB" id="3182121at2"/>
<dbReference type="InterPro" id="IPR052513">
    <property type="entry name" value="Thioester_dehydratase-like"/>
</dbReference>
<dbReference type="PANTHER" id="PTHR34075:SF5">
    <property type="entry name" value="BLR3430 PROTEIN"/>
    <property type="match status" value="1"/>
</dbReference>
<proteinExistence type="predicted"/>
<dbReference type="InterPro" id="IPR022002">
    <property type="entry name" value="ChsH2_Znr"/>
</dbReference>
<reference evidence="4" key="1">
    <citation type="submission" date="2016-10" db="EMBL/GenBank/DDBJ databases">
        <authorList>
            <person name="Varghese N."/>
            <person name="Submissions S."/>
        </authorList>
    </citation>
    <scope>NUCLEOTIDE SEQUENCE [LARGE SCALE GENOMIC DNA]</scope>
    <source>
        <strain evidence="4">ATCC 700689</strain>
    </source>
</reference>
<dbReference type="InterPro" id="IPR012340">
    <property type="entry name" value="NA-bd_OB-fold"/>
</dbReference>
<dbReference type="RefSeq" id="WP_074750873.1">
    <property type="nucleotide sequence ID" value="NZ_FNCO01000002.1"/>
</dbReference>
<evidence type="ECO:0000313" key="4">
    <source>
        <dbReference type="Proteomes" id="UP000182894"/>
    </source>
</evidence>
<evidence type="ECO:0000259" key="2">
    <source>
        <dbReference type="Pfam" id="PF12172"/>
    </source>
</evidence>
<dbReference type="PANTHER" id="PTHR34075">
    <property type="entry name" value="BLR3430 PROTEIN"/>
    <property type="match status" value="1"/>
</dbReference>
<dbReference type="EMBL" id="FNCO01000002">
    <property type="protein sequence ID" value="SDG56876.1"/>
    <property type="molecule type" value="Genomic_DNA"/>
</dbReference>
<organism evidence="3 4">
    <name type="scientific">Pseudomonas abietaniphila</name>
    <dbReference type="NCBI Taxonomy" id="89065"/>
    <lineage>
        <taxon>Bacteria</taxon>
        <taxon>Pseudomonadati</taxon>
        <taxon>Pseudomonadota</taxon>
        <taxon>Gammaproteobacteria</taxon>
        <taxon>Pseudomonadales</taxon>
        <taxon>Pseudomonadaceae</taxon>
        <taxon>Pseudomonas</taxon>
    </lineage>
</organism>
<feature type="domain" description="ChsH2 rubredoxin-like zinc ribbon" evidence="2">
    <location>
        <begin position="16"/>
        <end position="51"/>
    </location>
</feature>
<keyword evidence="4" id="KW-1185">Reference proteome</keyword>
<dbReference type="STRING" id="89065.SAMN05216605_102444"/>
<dbReference type="Gene3D" id="6.10.30.10">
    <property type="match status" value="1"/>
</dbReference>
<evidence type="ECO:0000259" key="1">
    <source>
        <dbReference type="Pfam" id="PF01796"/>
    </source>
</evidence>
<dbReference type="AlphaFoldDB" id="A0A1G7VAQ1"/>
<dbReference type="Pfam" id="PF01796">
    <property type="entry name" value="OB_ChsH2_C"/>
    <property type="match status" value="1"/>
</dbReference>
<accession>A0A1G7VAQ1</accession>
<feature type="domain" description="ChsH2 C-terminal OB-fold" evidence="1">
    <location>
        <begin position="56"/>
        <end position="118"/>
    </location>
</feature>
<evidence type="ECO:0000313" key="3">
    <source>
        <dbReference type="EMBL" id="SDG56876.1"/>
    </source>
</evidence>
<name>A0A1G7VAQ1_9PSED</name>
<dbReference type="SUPFAM" id="SSF50249">
    <property type="entry name" value="Nucleic acid-binding proteins"/>
    <property type="match status" value="1"/>
</dbReference>